<reference evidence="5 6" key="1">
    <citation type="journal article" date="2019" name="Plant Biotechnol. J.">
        <title>The red bayberry genome and genetic basis of sex determination.</title>
        <authorList>
            <person name="Jia H.M."/>
            <person name="Jia H.J."/>
            <person name="Cai Q.L."/>
            <person name="Wang Y."/>
            <person name="Zhao H.B."/>
            <person name="Yang W.F."/>
            <person name="Wang G.Y."/>
            <person name="Li Y.H."/>
            <person name="Zhan D.L."/>
            <person name="Shen Y.T."/>
            <person name="Niu Q.F."/>
            <person name="Chang L."/>
            <person name="Qiu J."/>
            <person name="Zhao L."/>
            <person name="Xie H.B."/>
            <person name="Fu W.Y."/>
            <person name="Jin J."/>
            <person name="Li X.W."/>
            <person name="Jiao Y."/>
            <person name="Zhou C.C."/>
            <person name="Tu T."/>
            <person name="Chai C.Y."/>
            <person name="Gao J.L."/>
            <person name="Fan L.J."/>
            <person name="van de Weg E."/>
            <person name="Wang J.Y."/>
            <person name="Gao Z.S."/>
        </authorList>
    </citation>
    <scope>NUCLEOTIDE SEQUENCE [LARGE SCALE GENOMIC DNA]</scope>
    <source>
        <tissue evidence="5">Leaves</tissue>
    </source>
</reference>
<dbReference type="PANTHER" id="PTHR11017">
    <property type="entry name" value="LEUCINE-RICH REPEAT-CONTAINING PROTEIN"/>
    <property type="match status" value="1"/>
</dbReference>
<keyword evidence="6" id="KW-1185">Reference proteome</keyword>
<comment type="caution">
    <text evidence="5">The sequence shown here is derived from an EMBL/GenBank/DDBJ whole genome shotgun (WGS) entry which is preliminary data.</text>
</comment>
<dbReference type="InterPro" id="IPR058192">
    <property type="entry name" value="WHD_ROQ1-like"/>
</dbReference>
<dbReference type="InterPro" id="IPR042197">
    <property type="entry name" value="Apaf_helical"/>
</dbReference>
<dbReference type="SUPFAM" id="SSF52058">
    <property type="entry name" value="L domain-like"/>
    <property type="match status" value="1"/>
</dbReference>
<dbReference type="FunFam" id="1.10.8.430:FF:000002">
    <property type="entry name" value="Disease resistance protein (TIR-NBS-LRR class)"/>
    <property type="match status" value="1"/>
</dbReference>
<evidence type="ECO:0000313" key="5">
    <source>
        <dbReference type="EMBL" id="KAB1227188.1"/>
    </source>
</evidence>
<dbReference type="AlphaFoldDB" id="A0A6A1WTR9"/>
<dbReference type="GO" id="GO:0006952">
    <property type="term" value="P:defense response"/>
    <property type="evidence" value="ECO:0007669"/>
    <property type="project" value="InterPro"/>
</dbReference>
<accession>A0A6A1WTR9</accession>
<evidence type="ECO:0000313" key="6">
    <source>
        <dbReference type="Proteomes" id="UP000516437"/>
    </source>
</evidence>
<dbReference type="Proteomes" id="UP000516437">
    <property type="component" value="Chromosome 1"/>
</dbReference>
<keyword evidence="1" id="KW-0433">Leucine-rich repeat</keyword>
<dbReference type="InterPro" id="IPR036390">
    <property type="entry name" value="WH_DNA-bd_sf"/>
</dbReference>
<dbReference type="Pfam" id="PF00931">
    <property type="entry name" value="NB-ARC"/>
    <property type="match status" value="1"/>
</dbReference>
<organism evidence="5 6">
    <name type="scientific">Morella rubra</name>
    <name type="common">Chinese bayberry</name>
    <dbReference type="NCBI Taxonomy" id="262757"/>
    <lineage>
        <taxon>Eukaryota</taxon>
        <taxon>Viridiplantae</taxon>
        <taxon>Streptophyta</taxon>
        <taxon>Embryophyta</taxon>
        <taxon>Tracheophyta</taxon>
        <taxon>Spermatophyta</taxon>
        <taxon>Magnoliopsida</taxon>
        <taxon>eudicotyledons</taxon>
        <taxon>Gunneridae</taxon>
        <taxon>Pentapetalae</taxon>
        <taxon>rosids</taxon>
        <taxon>fabids</taxon>
        <taxon>Fagales</taxon>
        <taxon>Myricaceae</taxon>
        <taxon>Morella</taxon>
    </lineage>
</organism>
<sequence>MGDKSITSHTSLRVAKYPVGIQYRAQCIYSILCVGMNDIRMVGILGSGGIGKTTIAKAIYNLIADQFEATCFLPNVRETSAGERGLVKLQEMLLSEILGGSNLKVDTDDRGINMIKERICRKKILLILDDVDQVKQLENLAGERDWFGSGSRIIITTRDLNVLTNHDVDFTYEVKGLNWEESLQLFNWSAFKGDNPPSGEYRELTEQIIHYAGGLPLALQVLGSDLHGKSICEWRSALKDYKGSPHQDIQKVLRISYDRLGKNEKNIFLDIACFFKGEETKFVTEILDNCGFSANIGIRKLLDKCLVTISATYQYPCKIILEMHDLLQEMGREIVREESPEDPSGRSRLWFHEDVRTVLEENMGTNKIEAILVRLPKGHDSIQLSPKAFMEMKRLRLFINREACLSGKINSLPNELRVLDWFGYHLPFLPSNFHGKKLSYLRMNYSNMIQDVRVLEHMNLTVLNFSYSELLKKIPNLSGHSNLKGIDS</sequence>
<feature type="domain" description="Disease resistance protein Roq1-like winged-helix" evidence="4">
    <location>
        <begin position="262"/>
        <end position="339"/>
    </location>
</feature>
<dbReference type="PRINTS" id="PR00364">
    <property type="entry name" value="DISEASERSIST"/>
</dbReference>
<feature type="domain" description="NB-ARC" evidence="3">
    <location>
        <begin position="36"/>
        <end position="193"/>
    </location>
</feature>
<dbReference type="InterPro" id="IPR027417">
    <property type="entry name" value="P-loop_NTPase"/>
</dbReference>
<evidence type="ECO:0000259" key="4">
    <source>
        <dbReference type="Pfam" id="PF23282"/>
    </source>
</evidence>
<gene>
    <name evidence="5" type="ORF">CJ030_MR1G029012</name>
</gene>
<dbReference type="SUPFAM" id="SSF52540">
    <property type="entry name" value="P-loop containing nucleoside triphosphate hydrolases"/>
    <property type="match status" value="1"/>
</dbReference>
<dbReference type="Gene3D" id="1.10.8.430">
    <property type="entry name" value="Helical domain of apoptotic protease-activating factors"/>
    <property type="match status" value="1"/>
</dbReference>
<dbReference type="InterPro" id="IPR002182">
    <property type="entry name" value="NB-ARC"/>
</dbReference>
<name>A0A6A1WTR9_9ROSI</name>
<dbReference type="InterPro" id="IPR044974">
    <property type="entry name" value="Disease_R_plants"/>
</dbReference>
<dbReference type="SUPFAM" id="SSF46785">
    <property type="entry name" value="Winged helix' DNA-binding domain"/>
    <property type="match status" value="1"/>
</dbReference>
<dbReference type="InterPro" id="IPR032675">
    <property type="entry name" value="LRR_dom_sf"/>
</dbReference>
<dbReference type="GO" id="GO:0043531">
    <property type="term" value="F:ADP binding"/>
    <property type="evidence" value="ECO:0007669"/>
    <property type="project" value="InterPro"/>
</dbReference>
<evidence type="ECO:0000256" key="2">
    <source>
        <dbReference type="ARBA" id="ARBA00022737"/>
    </source>
</evidence>
<dbReference type="Pfam" id="PF23282">
    <property type="entry name" value="WHD_ROQ1"/>
    <property type="match status" value="1"/>
</dbReference>
<protein>
    <submittedName>
        <fullName evidence="5">TMV resistance protein N</fullName>
    </submittedName>
</protein>
<evidence type="ECO:0000259" key="3">
    <source>
        <dbReference type="Pfam" id="PF00931"/>
    </source>
</evidence>
<evidence type="ECO:0000256" key="1">
    <source>
        <dbReference type="ARBA" id="ARBA00022614"/>
    </source>
</evidence>
<proteinExistence type="predicted"/>
<dbReference type="Gene3D" id="3.80.10.10">
    <property type="entry name" value="Ribonuclease Inhibitor"/>
    <property type="match status" value="1"/>
</dbReference>
<dbReference type="PANTHER" id="PTHR11017:SF570">
    <property type="entry name" value="DISEASE RESISTANCE PROTEIN (TIR-NBS CLASS)-RELATED"/>
    <property type="match status" value="1"/>
</dbReference>
<keyword evidence="2" id="KW-0677">Repeat</keyword>
<dbReference type="EMBL" id="RXIC02000019">
    <property type="protein sequence ID" value="KAB1227188.1"/>
    <property type="molecule type" value="Genomic_DNA"/>
</dbReference>
<dbReference type="Gene3D" id="3.40.50.300">
    <property type="entry name" value="P-loop containing nucleotide triphosphate hydrolases"/>
    <property type="match status" value="1"/>
</dbReference>
<dbReference type="OrthoDB" id="1357022at2759"/>